<proteinExistence type="predicted"/>
<organism evidence="3 4">
    <name type="scientific">Mycena alexandri</name>
    <dbReference type="NCBI Taxonomy" id="1745969"/>
    <lineage>
        <taxon>Eukaryota</taxon>
        <taxon>Fungi</taxon>
        <taxon>Dikarya</taxon>
        <taxon>Basidiomycota</taxon>
        <taxon>Agaricomycotina</taxon>
        <taxon>Agaricomycetes</taxon>
        <taxon>Agaricomycetidae</taxon>
        <taxon>Agaricales</taxon>
        <taxon>Marasmiineae</taxon>
        <taxon>Mycenaceae</taxon>
        <taxon>Mycena</taxon>
    </lineage>
</organism>
<feature type="region of interest" description="Disordered" evidence="1">
    <location>
        <begin position="38"/>
        <end position="231"/>
    </location>
</feature>
<evidence type="ECO:0000256" key="2">
    <source>
        <dbReference type="SAM" id="SignalP"/>
    </source>
</evidence>
<feature type="compositionally biased region" description="Basic residues" evidence="1">
    <location>
        <begin position="38"/>
        <end position="88"/>
    </location>
</feature>
<dbReference type="AlphaFoldDB" id="A0AAD6X3V5"/>
<evidence type="ECO:0000313" key="3">
    <source>
        <dbReference type="EMBL" id="KAJ7035692.1"/>
    </source>
</evidence>
<protein>
    <recommendedName>
        <fullName evidence="5">PARP catalytic domain-containing protein</fullName>
    </recommendedName>
</protein>
<evidence type="ECO:0000256" key="1">
    <source>
        <dbReference type="SAM" id="MobiDB-lite"/>
    </source>
</evidence>
<dbReference type="Pfam" id="PF19287">
    <property type="entry name" value="DUF5910"/>
    <property type="match status" value="1"/>
</dbReference>
<reference evidence="3" key="1">
    <citation type="submission" date="2023-03" db="EMBL/GenBank/DDBJ databases">
        <title>Massive genome expansion in bonnet fungi (Mycena s.s.) driven by repeated elements and novel gene families across ecological guilds.</title>
        <authorList>
            <consortium name="Lawrence Berkeley National Laboratory"/>
            <person name="Harder C.B."/>
            <person name="Miyauchi S."/>
            <person name="Viragh M."/>
            <person name="Kuo A."/>
            <person name="Thoen E."/>
            <person name="Andreopoulos B."/>
            <person name="Lu D."/>
            <person name="Skrede I."/>
            <person name="Drula E."/>
            <person name="Henrissat B."/>
            <person name="Morin E."/>
            <person name="Kohler A."/>
            <person name="Barry K."/>
            <person name="LaButti K."/>
            <person name="Morin E."/>
            <person name="Salamov A."/>
            <person name="Lipzen A."/>
            <person name="Mereny Z."/>
            <person name="Hegedus B."/>
            <person name="Baldrian P."/>
            <person name="Stursova M."/>
            <person name="Weitz H."/>
            <person name="Taylor A."/>
            <person name="Grigoriev I.V."/>
            <person name="Nagy L.G."/>
            <person name="Martin F."/>
            <person name="Kauserud H."/>
        </authorList>
    </citation>
    <scope>NUCLEOTIDE SEQUENCE</scope>
    <source>
        <strain evidence="3">CBHHK200</strain>
    </source>
</reference>
<accession>A0AAD6X3V5</accession>
<comment type="caution">
    <text evidence="3">The sequence shown here is derived from an EMBL/GenBank/DDBJ whole genome shotgun (WGS) entry which is preliminary data.</text>
</comment>
<dbReference type="Proteomes" id="UP001218188">
    <property type="component" value="Unassembled WGS sequence"/>
</dbReference>
<sequence>MQIPFALIFAVLFSVETIAAPVASLSNESGLEVRKAKAVAKKPAAKPVAKKPVAKKPVAKKPVAKKPVAKKPVAKKPVAKKPVAKKPVAKAPAKKPAAVKKPVKATVAKKPAPVKKPAAKKPPVKATTAKKPAPIKKKPAAKPKAPATKKPVVKAKVAKKPVVKATVAKKPVPPKKAPAKTAAKPAAKKPTKAAPAKKPTASKAAAKPAASACALPGAKKPAAPAKASKPKRMLNELTRRVAAFAHEVEIADRTLFGLIQPRLSSGNEFVGWHGTNINTATLWESRGEIVRPTNVEGQTIGKSGLDSELGPGLYISDTLSVAEAAAAINSQTNKVAGKVCAIFAKSSSSWRSSVDKVQIPEKIRGNANIKEQERASYITNLPPARKGGAGTMRIGPLRGISTNQMLIPENQNPKFEAKCFDITGLDSADAQAFEKAGNKITYTSSSLISQWKIRKEDADLATATVAAFEKKCT</sequence>
<keyword evidence="2" id="KW-0732">Signal</keyword>
<feature type="chain" id="PRO_5042093970" description="PARP catalytic domain-containing protein" evidence="2">
    <location>
        <begin position="20"/>
        <end position="473"/>
    </location>
</feature>
<feature type="compositionally biased region" description="Low complexity" evidence="1">
    <location>
        <begin position="192"/>
        <end position="227"/>
    </location>
</feature>
<evidence type="ECO:0000313" key="4">
    <source>
        <dbReference type="Proteomes" id="UP001218188"/>
    </source>
</evidence>
<keyword evidence="4" id="KW-1185">Reference proteome</keyword>
<feature type="signal peptide" evidence="2">
    <location>
        <begin position="1"/>
        <end position="19"/>
    </location>
</feature>
<gene>
    <name evidence="3" type="ORF">C8F04DRAFT_515567</name>
</gene>
<evidence type="ECO:0008006" key="5">
    <source>
        <dbReference type="Google" id="ProtNLM"/>
    </source>
</evidence>
<dbReference type="EMBL" id="JARJCM010000049">
    <property type="protein sequence ID" value="KAJ7035692.1"/>
    <property type="molecule type" value="Genomic_DNA"/>
</dbReference>
<dbReference type="InterPro" id="IPR045564">
    <property type="entry name" value="DUF5910"/>
</dbReference>
<name>A0AAD6X3V5_9AGAR</name>
<feature type="compositionally biased region" description="Basic residues" evidence="1">
    <location>
        <begin position="151"/>
        <end position="162"/>
    </location>
</feature>